<keyword evidence="1" id="KW-0472">Membrane</keyword>
<feature type="transmembrane region" description="Helical" evidence="1">
    <location>
        <begin position="162"/>
        <end position="183"/>
    </location>
</feature>
<organism evidence="3 4">
    <name type="scientific">Shewanella zhuhaiensis</name>
    <dbReference type="NCBI Taxonomy" id="2919576"/>
    <lineage>
        <taxon>Bacteria</taxon>
        <taxon>Pseudomonadati</taxon>
        <taxon>Pseudomonadota</taxon>
        <taxon>Gammaproteobacteria</taxon>
        <taxon>Alteromonadales</taxon>
        <taxon>Shewanellaceae</taxon>
        <taxon>Shewanella</taxon>
    </lineage>
</organism>
<name>A0AAJ1BF50_9GAMM</name>
<keyword evidence="1" id="KW-0812">Transmembrane</keyword>
<evidence type="ECO:0000256" key="2">
    <source>
        <dbReference type="SAM" id="SignalP"/>
    </source>
</evidence>
<feature type="transmembrane region" description="Helical" evidence="1">
    <location>
        <begin position="95"/>
        <end position="116"/>
    </location>
</feature>
<gene>
    <name evidence="3" type="ORF">MJ923_04780</name>
</gene>
<evidence type="ECO:0000313" key="3">
    <source>
        <dbReference type="EMBL" id="MCH4293619.1"/>
    </source>
</evidence>
<keyword evidence="2" id="KW-0732">Signal</keyword>
<feature type="transmembrane region" description="Helical" evidence="1">
    <location>
        <begin position="35"/>
        <end position="58"/>
    </location>
</feature>
<evidence type="ECO:0000256" key="1">
    <source>
        <dbReference type="SAM" id="Phobius"/>
    </source>
</evidence>
<dbReference type="Proteomes" id="UP001297581">
    <property type="component" value="Unassembled WGS sequence"/>
</dbReference>
<evidence type="ECO:0000313" key="4">
    <source>
        <dbReference type="Proteomes" id="UP001297581"/>
    </source>
</evidence>
<sequence>MTSKLMNSKLLPGFLLLLTPLPAMAFDPSGSMATLALLLGLGGFTVLNLISQLSFFASGFYRSARFARHHVLLSLLPVLLGALAVVMDHKGAADVLMNVGLLLVAMAFALLPHLFAEKAVTSRPWISAVTALLFLALGCFLGPVTAFAILVAHVAWFKQETLGKYLCVLVLCLGYPLLGYYLYQLLGKLA</sequence>
<protein>
    <submittedName>
        <fullName evidence="3">Uncharacterized protein</fullName>
    </submittedName>
</protein>
<keyword evidence="4" id="KW-1185">Reference proteome</keyword>
<keyword evidence="1" id="KW-1133">Transmembrane helix</keyword>
<reference evidence="3 4" key="1">
    <citation type="submission" date="2022-02" db="EMBL/GenBank/DDBJ databases">
        <title>The genome sequence of Shewanella sp. 3B26.</title>
        <authorList>
            <person name="Du J."/>
        </authorList>
    </citation>
    <scope>NUCLEOTIDE SEQUENCE [LARGE SCALE GENOMIC DNA]</scope>
    <source>
        <strain evidence="3 4">3B26</strain>
    </source>
</reference>
<dbReference type="EMBL" id="JAKUDL010000001">
    <property type="protein sequence ID" value="MCH4293619.1"/>
    <property type="molecule type" value="Genomic_DNA"/>
</dbReference>
<dbReference type="AlphaFoldDB" id="A0AAJ1BF50"/>
<proteinExistence type="predicted"/>
<accession>A0AAJ1BF50</accession>
<dbReference type="RefSeq" id="WP_240590110.1">
    <property type="nucleotide sequence ID" value="NZ_JAKUDL010000001.1"/>
</dbReference>
<feature type="transmembrane region" description="Helical" evidence="1">
    <location>
        <begin position="128"/>
        <end position="156"/>
    </location>
</feature>
<feature type="signal peptide" evidence="2">
    <location>
        <begin position="1"/>
        <end position="25"/>
    </location>
</feature>
<feature type="chain" id="PRO_5042542370" evidence="2">
    <location>
        <begin position="26"/>
        <end position="190"/>
    </location>
</feature>
<comment type="caution">
    <text evidence="3">The sequence shown here is derived from an EMBL/GenBank/DDBJ whole genome shotgun (WGS) entry which is preliminary data.</text>
</comment>
<feature type="transmembrane region" description="Helical" evidence="1">
    <location>
        <begin position="70"/>
        <end position="89"/>
    </location>
</feature>